<dbReference type="InterPro" id="IPR016035">
    <property type="entry name" value="Acyl_Trfase/lysoPLipase"/>
</dbReference>
<dbReference type="Proteomes" id="UP001157017">
    <property type="component" value="Unassembled WGS sequence"/>
</dbReference>
<dbReference type="Pfam" id="PF01734">
    <property type="entry name" value="Patatin"/>
    <property type="match status" value="1"/>
</dbReference>
<evidence type="ECO:0000259" key="4">
    <source>
        <dbReference type="Pfam" id="PF01734"/>
    </source>
</evidence>
<gene>
    <name evidence="5" type="ORF">GCM10025868_10150</name>
</gene>
<keyword evidence="3" id="KW-1133">Transmembrane helix</keyword>
<evidence type="ECO:0000313" key="5">
    <source>
        <dbReference type="EMBL" id="GMA85765.1"/>
    </source>
</evidence>
<reference evidence="6" key="1">
    <citation type="journal article" date="2019" name="Int. J. Syst. Evol. Microbiol.">
        <title>The Global Catalogue of Microorganisms (GCM) 10K type strain sequencing project: providing services to taxonomists for standard genome sequencing and annotation.</title>
        <authorList>
            <consortium name="The Broad Institute Genomics Platform"/>
            <consortium name="The Broad Institute Genome Sequencing Center for Infectious Disease"/>
            <person name="Wu L."/>
            <person name="Ma J."/>
        </authorList>
    </citation>
    <scope>NUCLEOTIDE SEQUENCE [LARGE SCALE GENOMIC DNA]</scope>
    <source>
        <strain evidence="6">NBRC 108730</strain>
    </source>
</reference>
<accession>A0ABQ6JG07</accession>
<name>A0ABQ6JG07_9ACTN</name>
<dbReference type="PANTHER" id="PTHR10728">
    <property type="entry name" value="CYTOSOLIC PHOSPHOLIPASE A2"/>
    <property type="match status" value="1"/>
</dbReference>
<keyword evidence="1" id="KW-0443">Lipid metabolism</keyword>
<evidence type="ECO:0000256" key="1">
    <source>
        <dbReference type="ARBA" id="ARBA00023098"/>
    </source>
</evidence>
<organism evidence="5 6">
    <name type="scientific">Angustibacter aerolatus</name>
    <dbReference type="NCBI Taxonomy" id="1162965"/>
    <lineage>
        <taxon>Bacteria</taxon>
        <taxon>Bacillati</taxon>
        <taxon>Actinomycetota</taxon>
        <taxon>Actinomycetes</taxon>
        <taxon>Kineosporiales</taxon>
        <taxon>Kineosporiaceae</taxon>
    </lineage>
</organism>
<feature type="region of interest" description="Disordered" evidence="2">
    <location>
        <begin position="110"/>
        <end position="129"/>
    </location>
</feature>
<evidence type="ECO:0000256" key="2">
    <source>
        <dbReference type="SAM" id="MobiDB-lite"/>
    </source>
</evidence>
<evidence type="ECO:0000256" key="3">
    <source>
        <dbReference type="SAM" id="Phobius"/>
    </source>
</evidence>
<keyword evidence="3" id="KW-0472">Membrane</keyword>
<keyword evidence="6" id="KW-1185">Reference proteome</keyword>
<dbReference type="EMBL" id="BSUZ01000001">
    <property type="protein sequence ID" value="GMA85765.1"/>
    <property type="molecule type" value="Genomic_DNA"/>
</dbReference>
<protein>
    <recommendedName>
        <fullName evidence="4">PNPLA domain-containing protein</fullName>
    </recommendedName>
</protein>
<comment type="caution">
    <text evidence="5">The sequence shown here is derived from an EMBL/GenBank/DDBJ whole genome shotgun (WGS) entry which is preliminary data.</text>
</comment>
<feature type="domain" description="PNPLA" evidence="4">
    <location>
        <begin position="55"/>
        <end position="104"/>
    </location>
</feature>
<keyword evidence="3" id="KW-0812">Transmembrane</keyword>
<dbReference type="Gene3D" id="3.40.1090.10">
    <property type="entry name" value="Cytosolic phospholipase A2 catalytic domain"/>
    <property type="match status" value="1"/>
</dbReference>
<proteinExistence type="predicted"/>
<evidence type="ECO:0000313" key="6">
    <source>
        <dbReference type="Proteomes" id="UP001157017"/>
    </source>
</evidence>
<dbReference type="PANTHER" id="PTHR10728:SF40">
    <property type="entry name" value="PATATIN FAMILY PROTEIN"/>
    <property type="match status" value="1"/>
</dbReference>
<feature type="transmembrane region" description="Helical" evidence="3">
    <location>
        <begin position="154"/>
        <end position="179"/>
    </location>
</feature>
<dbReference type="InterPro" id="IPR002641">
    <property type="entry name" value="PNPLA_dom"/>
</dbReference>
<dbReference type="SUPFAM" id="SSF52151">
    <property type="entry name" value="FabD/lysophospholipase-like"/>
    <property type="match status" value="1"/>
</dbReference>
<sequence>MATAKAADRYRSPRERAVAACTTVAPPPVPPSEPPVLTSLVQPLPVAGTERIGVCCSGGGIRSASFNLGALQALQDEGVLDDAEYLSAVSGGSYIAAAWTMVGRTGHPDDSDADLLREQPPFAPRSPRSATCATGRAYLAPGLVGKVALVWRMLLGLVVNLVSIGLVVVPVGVVVGLFYRSALPVLHTDAAGVEPVGRRAHLVVGRASGAGGLRGAGRGARHHPEREGSMPCNGSAHAGRCGWC</sequence>